<dbReference type="Proteomes" id="UP000275408">
    <property type="component" value="Unassembled WGS sequence"/>
</dbReference>
<gene>
    <name evidence="1" type="ORF">pdam_00011914</name>
</gene>
<organism evidence="1 2">
    <name type="scientific">Pocillopora damicornis</name>
    <name type="common">Cauliflower coral</name>
    <name type="synonym">Millepora damicornis</name>
    <dbReference type="NCBI Taxonomy" id="46731"/>
    <lineage>
        <taxon>Eukaryota</taxon>
        <taxon>Metazoa</taxon>
        <taxon>Cnidaria</taxon>
        <taxon>Anthozoa</taxon>
        <taxon>Hexacorallia</taxon>
        <taxon>Scleractinia</taxon>
        <taxon>Astrocoeniina</taxon>
        <taxon>Pocilloporidae</taxon>
        <taxon>Pocillopora</taxon>
    </lineage>
</organism>
<evidence type="ECO:0000313" key="1">
    <source>
        <dbReference type="EMBL" id="RMX59321.1"/>
    </source>
</evidence>
<dbReference type="AlphaFoldDB" id="A0A3M6V054"/>
<keyword evidence="2" id="KW-1185">Reference proteome</keyword>
<evidence type="ECO:0000313" key="2">
    <source>
        <dbReference type="Proteomes" id="UP000275408"/>
    </source>
</evidence>
<proteinExistence type="predicted"/>
<sequence length="78" mass="8842">MAEHKLAYVERCVKFGHEHENTASKTSTLLFHRENSISVDLIIIVRAVGTYLHSCQQTTYSATSKVKHNQTPAVAEKW</sequence>
<protein>
    <submittedName>
        <fullName evidence="1">Uncharacterized protein</fullName>
    </submittedName>
</protein>
<comment type="caution">
    <text evidence="1">The sequence shown here is derived from an EMBL/GenBank/DDBJ whole genome shotgun (WGS) entry which is preliminary data.</text>
</comment>
<name>A0A3M6V054_POCDA</name>
<accession>A0A3M6V054</accession>
<reference evidence="1 2" key="1">
    <citation type="journal article" date="2018" name="Sci. Rep.">
        <title>Comparative analysis of the Pocillopora damicornis genome highlights role of immune system in coral evolution.</title>
        <authorList>
            <person name="Cunning R."/>
            <person name="Bay R.A."/>
            <person name="Gillette P."/>
            <person name="Baker A.C."/>
            <person name="Traylor-Knowles N."/>
        </authorList>
    </citation>
    <scope>NUCLEOTIDE SEQUENCE [LARGE SCALE GENOMIC DNA]</scope>
    <source>
        <strain evidence="1">RSMAS</strain>
        <tissue evidence="1">Whole animal</tissue>
    </source>
</reference>
<dbReference type="EMBL" id="RCHS01000379">
    <property type="protein sequence ID" value="RMX59321.1"/>
    <property type="molecule type" value="Genomic_DNA"/>
</dbReference>